<comment type="pathway">
    <text evidence="2">One-carbon metabolism; formaldehyde assimilation via RuMP pathway; D-fructose 6-phosphate from D-ribulose 5-phosphate and formaldehyde: step 1/2.</text>
</comment>
<dbReference type="InterPro" id="IPR013785">
    <property type="entry name" value="Aldolase_TIM"/>
</dbReference>
<dbReference type="FunFam" id="3.20.20.70:FF:000022">
    <property type="entry name" value="3-keto-L-gulonate-6-phosphate decarboxylase UlaD"/>
    <property type="match status" value="1"/>
</dbReference>
<comment type="similarity">
    <text evidence="4">Belongs to the SIS family. PHI subfamily.</text>
</comment>
<sequence>MARPLIQLALDSLDIDQTLRLANITAPYIDIFEIGTPCIKHNGIALVKELKQRYPDKLILVDLKTMDAGEYEATPFFAAGADICTVLGVSGLPTIAGVIKAAKAHNAEVQVDLINVPDKLVCAREAAKLGAHIIGVHTGLDAQAAGQTPFADLQAIAKLGLPVRISVAGGINQVTVRQVAKTGADIIVVGAAIYGAPSPSDAAREIRELVEGKHHKFIMSKLAGVLGSTDARYEARLTTMLDRASRVFIAGAGRSGLVAKFFGMRLMHGGYDAYIVGEVVTPSIRKGDLFIVISGSGETETMLAYTKRAKQMGANIGLITTKDSSTIGDLADVVFRIGSPEQYRKVIGMPMGTTFELSTLLLLEATVSHIIHAKKIPEEQMRTRHANLE</sequence>
<organism evidence="9 10">
    <name type="scientific">Methylocaldum marinum</name>
    <dbReference type="NCBI Taxonomy" id="1432792"/>
    <lineage>
        <taxon>Bacteria</taxon>
        <taxon>Pseudomonadati</taxon>
        <taxon>Pseudomonadota</taxon>
        <taxon>Gammaproteobacteria</taxon>
        <taxon>Methylococcales</taxon>
        <taxon>Methylococcaceae</taxon>
        <taxon>Methylocaldum</taxon>
    </lineage>
</organism>
<dbReference type="InterPro" id="IPR017553">
    <property type="entry name" value="3-hexulose-6-phosphate_synth"/>
</dbReference>
<comment type="similarity">
    <text evidence="3">Belongs to the HPS/KGPDC family. HPS subfamily.</text>
</comment>
<dbReference type="InterPro" id="IPR001347">
    <property type="entry name" value="SIS_dom"/>
</dbReference>
<dbReference type="InterPro" id="IPR011060">
    <property type="entry name" value="RibuloseP-bd_barrel"/>
</dbReference>
<gene>
    <name evidence="9" type="ORF">sS8_1148</name>
</gene>
<dbReference type="SMART" id="SM00934">
    <property type="entry name" value="OMPdecase"/>
    <property type="match status" value="1"/>
</dbReference>
<dbReference type="InterPro" id="IPR046348">
    <property type="entry name" value="SIS_dom_sf"/>
</dbReference>
<dbReference type="GO" id="GO:0016853">
    <property type="term" value="F:isomerase activity"/>
    <property type="evidence" value="ECO:0007669"/>
    <property type="project" value="InterPro"/>
</dbReference>
<dbReference type="PANTHER" id="PTHR35039:SF3">
    <property type="entry name" value="3-KETO-L-GULONATE-6-PHOSPHATE DECARBOXYLASE SGBH-RELATED"/>
    <property type="match status" value="1"/>
</dbReference>
<evidence type="ECO:0000256" key="2">
    <source>
        <dbReference type="ARBA" id="ARBA00005014"/>
    </source>
</evidence>
<name>A0A250KN44_9GAMM</name>
<dbReference type="GO" id="GO:0019854">
    <property type="term" value="P:L-ascorbic acid catabolic process"/>
    <property type="evidence" value="ECO:0007669"/>
    <property type="project" value="TreeGrafter"/>
</dbReference>
<feature type="domain" description="SIS" evidence="8">
    <location>
        <begin position="237"/>
        <end position="377"/>
    </location>
</feature>
<dbReference type="InterPro" id="IPR041710">
    <property type="entry name" value="HPS/KGPDC"/>
</dbReference>
<keyword evidence="7" id="KW-0119">Carbohydrate metabolism</keyword>
<evidence type="ECO:0000313" key="9">
    <source>
        <dbReference type="EMBL" id="BBA33110.1"/>
    </source>
</evidence>
<dbReference type="InterPro" id="IPR001754">
    <property type="entry name" value="OMPdeCOase_dom"/>
</dbReference>
<keyword evidence="10" id="KW-1185">Reference proteome</keyword>
<dbReference type="GO" id="GO:0004590">
    <property type="term" value="F:orotidine-5'-phosphate decarboxylase activity"/>
    <property type="evidence" value="ECO:0007669"/>
    <property type="project" value="InterPro"/>
</dbReference>
<dbReference type="Pfam" id="PF01380">
    <property type="entry name" value="SIS"/>
    <property type="match status" value="1"/>
</dbReference>
<keyword evidence="6" id="KW-0456">Lyase</keyword>
<dbReference type="Proteomes" id="UP000266313">
    <property type="component" value="Chromosome"/>
</dbReference>
<dbReference type="GO" id="GO:0019647">
    <property type="term" value="P:formaldehyde assimilation via ribulose monophosphate cycle"/>
    <property type="evidence" value="ECO:0007669"/>
    <property type="project" value="UniProtKB-UniPathway"/>
</dbReference>
<accession>A0A250KN44</accession>
<dbReference type="EC" id="4.1.2.43" evidence="5"/>
<dbReference type="CDD" id="cd05005">
    <property type="entry name" value="SIS_PHI"/>
    <property type="match status" value="1"/>
</dbReference>
<dbReference type="GO" id="GO:0097367">
    <property type="term" value="F:carbohydrate derivative binding"/>
    <property type="evidence" value="ECO:0007669"/>
    <property type="project" value="InterPro"/>
</dbReference>
<dbReference type="InterPro" id="IPR017552">
    <property type="entry name" value="PHI/rmpB"/>
</dbReference>
<dbReference type="Gene3D" id="3.20.20.70">
    <property type="entry name" value="Aldolase class I"/>
    <property type="match status" value="1"/>
</dbReference>
<dbReference type="PANTHER" id="PTHR35039">
    <property type="entry name" value="3-KETO-L-GULONATE-6-PHOSPHATE DECARBOXYLASE SGBH-RELATED"/>
    <property type="match status" value="1"/>
</dbReference>
<dbReference type="Gene3D" id="3.40.50.10490">
    <property type="entry name" value="Glucose-6-phosphate isomerase like protein, domain 1"/>
    <property type="match status" value="1"/>
</dbReference>
<dbReference type="AlphaFoldDB" id="A0A250KN44"/>
<dbReference type="SUPFAM" id="SSF53697">
    <property type="entry name" value="SIS domain"/>
    <property type="match status" value="1"/>
</dbReference>
<dbReference type="GO" id="GO:0043801">
    <property type="term" value="F:hexulose-6-phosphate synthase activity"/>
    <property type="evidence" value="ECO:0007669"/>
    <property type="project" value="UniProtKB-EC"/>
</dbReference>
<protein>
    <recommendedName>
        <fullName evidence="5">3-hexulose-6-phosphate synthase</fullName>
        <ecNumber evidence="5">4.1.2.43</ecNumber>
    </recommendedName>
</protein>
<evidence type="ECO:0000256" key="7">
    <source>
        <dbReference type="ARBA" id="ARBA00023277"/>
    </source>
</evidence>
<comment type="catalytic activity">
    <reaction evidence="1">
        <text>D-ribulose 5-phosphate + formaldehyde = D-arabino-hex-3-ulose 6-phosphate</text>
        <dbReference type="Rhea" id="RHEA:25201"/>
        <dbReference type="ChEBI" id="CHEBI:16842"/>
        <dbReference type="ChEBI" id="CHEBI:58121"/>
        <dbReference type="ChEBI" id="CHEBI:58542"/>
        <dbReference type="EC" id="4.1.2.43"/>
    </reaction>
</comment>
<dbReference type="UniPathway" id="UPA00294">
    <property type="reaction ID" value="UER00434"/>
</dbReference>
<dbReference type="EMBL" id="AP017928">
    <property type="protein sequence ID" value="BBA33110.1"/>
    <property type="molecule type" value="Genomic_DNA"/>
</dbReference>
<dbReference type="KEGG" id="mmai:sS8_1148"/>
<dbReference type="PROSITE" id="PS51464">
    <property type="entry name" value="SIS"/>
    <property type="match status" value="1"/>
</dbReference>
<dbReference type="NCBIfam" id="NF041755">
    <property type="entry name" value="RuMP_HxlAB"/>
    <property type="match status" value="1"/>
</dbReference>
<dbReference type="NCBIfam" id="TIGR03128">
    <property type="entry name" value="RuMP_HxlA"/>
    <property type="match status" value="1"/>
</dbReference>
<dbReference type="NCBIfam" id="TIGR03127">
    <property type="entry name" value="RuMP_HxlB"/>
    <property type="match status" value="1"/>
</dbReference>
<dbReference type="GO" id="GO:1901135">
    <property type="term" value="P:carbohydrate derivative metabolic process"/>
    <property type="evidence" value="ECO:0007669"/>
    <property type="project" value="InterPro"/>
</dbReference>
<dbReference type="Pfam" id="PF00215">
    <property type="entry name" value="OMPdecase"/>
    <property type="match status" value="1"/>
</dbReference>
<dbReference type="OrthoDB" id="43475at2"/>
<evidence type="ECO:0000256" key="6">
    <source>
        <dbReference type="ARBA" id="ARBA00023239"/>
    </source>
</evidence>
<dbReference type="CDD" id="cd04726">
    <property type="entry name" value="KGPDC_HPS"/>
    <property type="match status" value="1"/>
</dbReference>
<proteinExistence type="inferred from homology"/>
<reference evidence="9 10" key="1">
    <citation type="submission" date="2016-12" db="EMBL/GenBank/DDBJ databases">
        <title>Genome sequencing of Methylocaldum marinum.</title>
        <authorList>
            <person name="Takeuchi M."/>
            <person name="Kamagata Y."/>
            <person name="Hiraoka S."/>
            <person name="Oshima K."/>
            <person name="Hattori M."/>
            <person name="Iwasaki W."/>
        </authorList>
    </citation>
    <scope>NUCLEOTIDE SEQUENCE [LARGE SCALE GENOMIC DNA]</scope>
    <source>
        <strain evidence="9 10">S8</strain>
    </source>
</reference>
<evidence type="ECO:0000256" key="4">
    <source>
        <dbReference type="ARBA" id="ARBA00009235"/>
    </source>
</evidence>
<dbReference type="RefSeq" id="WP_119628775.1">
    <property type="nucleotide sequence ID" value="NZ_AP017928.1"/>
</dbReference>
<evidence type="ECO:0000313" key="10">
    <source>
        <dbReference type="Proteomes" id="UP000266313"/>
    </source>
</evidence>
<evidence type="ECO:0000256" key="5">
    <source>
        <dbReference type="ARBA" id="ARBA00012890"/>
    </source>
</evidence>
<evidence type="ECO:0000259" key="8">
    <source>
        <dbReference type="PROSITE" id="PS51464"/>
    </source>
</evidence>
<evidence type="ECO:0000256" key="3">
    <source>
        <dbReference type="ARBA" id="ARBA00006350"/>
    </source>
</evidence>
<dbReference type="GO" id="GO:0033982">
    <property type="term" value="F:3-dehydro-L-gulonate-6-phosphate decarboxylase activity"/>
    <property type="evidence" value="ECO:0007669"/>
    <property type="project" value="TreeGrafter"/>
</dbReference>
<dbReference type="SUPFAM" id="SSF51366">
    <property type="entry name" value="Ribulose-phoshate binding barrel"/>
    <property type="match status" value="1"/>
</dbReference>
<evidence type="ECO:0000256" key="1">
    <source>
        <dbReference type="ARBA" id="ARBA00000718"/>
    </source>
</evidence>
<dbReference type="GO" id="GO:0006207">
    <property type="term" value="P:'de novo' pyrimidine nucleobase biosynthetic process"/>
    <property type="evidence" value="ECO:0007669"/>
    <property type="project" value="InterPro"/>
</dbReference>